<feature type="region of interest" description="Disordered" evidence="13">
    <location>
        <begin position="41"/>
        <end position="87"/>
    </location>
</feature>
<feature type="transmembrane region" description="Helical" evidence="14">
    <location>
        <begin position="225"/>
        <end position="245"/>
    </location>
</feature>
<organism evidence="15 16">
    <name type="scientific">Gasterosteus aculeatus aculeatus</name>
    <name type="common">three-spined stickleback</name>
    <dbReference type="NCBI Taxonomy" id="481459"/>
    <lineage>
        <taxon>Eukaryota</taxon>
        <taxon>Metazoa</taxon>
        <taxon>Chordata</taxon>
        <taxon>Craniata</taxon>
        <taxon>Vertebrata</taxon>
        <taxon>Euteleostomi</taxon>
        <taxon>Actinopterygii</taxon>
        <taxon>Neopterygii</taxon>
        <taxon>Teleostei</taxon>
        <taxon>Neoteleostei</taxon>
        <taxon>Acanthomorphata</taxon>
        <taxon>Eupercaria</taxon>
        <taxon>Perciformes</taxon>
        <taxon>Cottioidei</taxon>
        <taxon>Gasterosteales</taxon>
        <taxon>Gasterosteidae</taxon>
        <taxon>Gasterosteus</taxon>
    </lineage>
</organism>
<keyword evidence="5" id="KW-0851">Voltage-gated channel</keyword>
<feature type="compositionally biased region" description="Basic and acidic residues" evidence="13">
    <location>
        <begin position="791"/>
        <end position="818"/>
    </location>
</feature>
<reference evidence="15 16" key="1">
    <citation type="journal article" date="2021" name="G3 (Bethesda)">
        <title>Improved contiguity of the threespine stickleback genome using long-read sequencing.</title>
        <authorList>
            <person name="Nath S."/>
            <person name="Shaw D.E."/>
            <person name="White M.A."/>
        </authorList>
    </citation>
    <scope>NUCLEOTIDE SEQUENCE [LARGE SCALE GENOMIC DNA]</scope>
    <source>
        <strain evidence="15 16">Lake Benthic</strain>
    </source>
</reference>
<keyword evidence="8" id="KW-0129">CBS domain</keyword>
<dbReference type="GeneTree" id="ENSGT00940000157383"/>
<keyword evidence="6 14" id="KW-1133">Transmembrane helix</keyword>
<dbReference type="FunFam" id="1.10.3080.10:FF:000003">
    <property type="entry name" value="Chloride channel 2"/>
    <property type="match status" value="1"/>
</dbReference>
<evidence type="ECO:0000256" key="11">
    <source>
        <dbReference type="ARBA" id="ARBA00023214"/>
    </source>
</evidence>
<dbReference type="InterPro" id="IPR001807">
    <property type="entry name" value="ClC"/>
</dbReference>
<dbReference type="InterPro" id="IPR014743">
    <property type="entry name" value="Cl-channel_core"/>
</dbReference>
<dbReference type="PRINTS" id="PR00762">
    <property type="entry name" value="CLCHANNEL"/>
</dbReference>
<dbReference type="GO" id="GO:0005886">
    <property type="term" value="C:plasma membrane"/>
    <property type="evidence" value="ECO:0007669"/>
    <property type="project" value="TreeGrafter"/>
</dbReference>
<evidence type="ECO:0000256" key="13">
    <source>
        <dbReference type="SAM" id="MobiDB-lite"/>
    </source>
</evidence>
<dbReference type="PANTHER" id="PTHR45720">
    <property type="entry name" value="CHLORIDE CHANNEL PROTEIN 2"/>
    <property type="match status" value="1"/>
</dbReference>
<feature type="transmembrane region" description="Helical" evidence="14">
    <location>
        <begin position="451"/>
        <end position="471"/>
    </location>
</feature>
<dbReference type="OMA" id="KHIGDPE"/>
<dbReference type="InParanoid" id="G3P7Y2"/>
<dbReference type="SUPFAM" id="SSF54631">
    <property type="entry name" value="CBS-domain pair"/>
    <property type="match status" value="1"/>
</dbReference>
<feature type="transmembrane region" description="Helical" evidence="14">
    <location>
        <begin position="347"/>
        <end position="369"/>
    </location>
</feature>
<feature type="transmembrane region" description="Helical" evidence="14">
    <location>
        <begin position="390"/>
        <end position="409"/>
    </location>
</feature>
<dbReference type="Gene3D" id="3.10.580.10">
    <property type="entry name" value="CBS-domain"/>
    <property type="match status" value="1"/>
</dbReference>
<sequence length="891" mass="98077">MAADASQRKALRYQQTLLYGEYREQLGNFARREAARLLTERQWRRQAGNNSSGRTGHGRRHHHHQHPVSLESYHSQASSSKKPRPYSKCQDCFARARRYIVTKMGEDWIFLVLLGLTMALVSWSMDYASAKSLQAYKWMHGELKGNVLLQYLAWVTYPMILVMFASLFCHLVSPQAIGSGIPELKTILRGVVLKEYLTLKAFVAKVVGLTAGLGSGMPVGKEGPFVHIASICAAVLSQFISIFSGAYEVSRGLDQNRNPYGYTDILTVGCAVGVGCCFGTPLGGVLFSIEVTSTYFAVRNYWRGYFAATFSAFIFRVLSVWNKDAVTITALFKTNFRMDFPFDLQELPAFAIIGISCGFLGAFFVYLNRQVVLFMRRPTALTRFLTKHRLIYPGAVTLIIATLTFPPGFGQFMAGELMPRECINSLFDNFTWTKISGLSAPPGLGRSSAWLHPHVSVFVILLLFCVMKFWMSALSTTMPIPSGAFMPVFILGAAFGRLVGEIMATLFPNGILFDGIVYRILPGGYAVIGAAAMTGAVTHTVSTAVICFELTGQISHILPMMVAVILANMVAQGLQPSLYDSIIQVKKLPYLPELALGKYNIFVEDIMVRKVKFLSSQSTYRELNHLLETASLKTIPLVDSKESMILLGSIERTELQAVFDWWLSPERRVYERGPSSPGQDTQSIQINHLKLCTLLVHLSCDSLMQIKAWEEEELDKPIDMEQIRIDPSPFQLVERTSLHKTHTLFSLLGLSHAYVTSIGKLVGVVALKEVKGTSRKTKKHQPPSSTPSSPTRDKDLWGEGSRVEGELVRMESKEDSRGKASSSKGAPGGDAALSSPSSGEADGVSQEPASPSTSSPAPPPPPAPPVSPPSPVLTLSSPQVDRESEESDEPL</sequence>
<keyword evidence="4" id="KW-0677">Repeat</keyword>
<dbReference type="Proteomes" id="UP000007635">
    <property type="component" value="Chromosome XX"/>
</dbReference>
<comment type="subcellular location">
    <subcellularLocation>
        <location evidence="1">Membrane</location>
        <topology evidence="1">Multi-pass membrane protein</topology>
    </subcellularLocation>
</comment>
<evidence type="ECO:0000256" key="10">
    <source>
        <dbReference type="ARBA" id="ARBA00023173"/>
    </source>
</evidence>
<evidence type="ECO:0000256" key="5">
    <source>
        <dbReference type="ARBA" id="ARBA00022882"/>
    </source>
</evidence>
<keyword evidence="16" id="KW-1185">Reference proteome</keyword>
<evidence type="ECO:0000256" key="6">
    <source>
        <dbReference type="ARBA" id="ARBA00022989"/>
    </source>
</evidence>
<evidence type="ECO:0000256" key="8">
    <source>
        <dbReference type="ARBA" id="ARBA00023122"/>
    </source>
</evidence>
<keyword evidence="3 14" id="KW-0812">Transmembrane</keyword>
<feature type="transmembrane region" description="Helical" evidence="14">
    <location>
        <begin position="108"/>
        <end position="128"/>
    </location>
</feature>
<evidence type="ECO:0000256" key="1">
    <source>
        <dbReference type="ARBA" id="ARBA00004141"/>
    </source>
</evidence>
<name>G3P7Y2_GASAC</name>
<keyword evidence="12" id="KW-0407">Ion channel</keyword>
<dbReference type="PANTHER" id="PTHR45720:SF4">
    <property type="entry name" value="CHLORIDE CHANNEL PROTEIN 1"/>
    <property type="match status" value="1"/>
</dbReference>
<feature type="transmembrane region" description="Helical" evidence="14">
    <location>
        <begin position="301"/>
        <end position="321"/>
    </location>
</feature>
<keyword evidence="10" id="KW-0869">Chloride channel</keyword>
<evidence type="ECO:0000256" key="14">
    <source>
        <dbReference type="SAM" id="Phobius"/>
    </source>
</evidence>
<dbReference type="SUPFAM" id="SSF81340">
    <property type="entry name" value="Clc chloride channel"/>
    <property type="match status" value="1"/>
</dbReference>
<dbReference type="Gene3D" id="1.10.3080.10">
    <property type="entry name" value="Clc chloride channel"/>
    <property type="match status" value="1"/>
</dbReference>
<dbReference type="InterPro" id="IPR050970">
    <property type="entry name" value="Cl_channel_volt-gated"/>
</dbReference>
<keyword evidence="9 14" id="KW-0472">Membrane</keyword>
<dbReference type="AlphaFoldDB" id="G3P7Y2"/>
<dbReference type="eggNOG" id="KOG0476">
    <property type="taxonomic scope" value="Eukaryota"/>
</dbReference>
<evidence type="ECO:0000256" key="2">
    <source>
        <dbReference type="ARBA" id="ARBA00022448"/>
    </source>
</evidence>
<keyword evidence="7" id="KW-0406">Ion transport</keyword>
<dbReference type="CDD" id="cd04591">
    <property type="entry name" value="CBS_pair_voltage-gated_CLC_euk_bac"/>
    <property type="match status" value="1"/>
</dbReference>
<evidence type="ECO:0000256" key="3">
    <source>
        <dbReference type="ARBA" id="ARBA00022692"/>
    </source>
</evidence>
<reference evidence="15" key="2">
    <citation type="submission" date="2025-08" db="UniProtKB">
        <authorList>
            <consortium name="Ensembl"/>
        </authorList>
    </citation>
    <scope>IDENTIFICATION</scope>
</reference>
<evidence type="ECO:0000256" key="7">
    <source>
        <dbReference type="ARBA" id="ARBA00023065"/>
    </source>
</evidence>
<evidence type="ECO:0000256" key="12">
    <source>
        <dbReference type="ARBA" id="ARBA00023303"/>
    </source>
</evidence>
<dbReference type="Bgee" id="ENSGACG00000010357">
    <property type="expression patterns" value="Expressed in muscle tissue and 1 other cell type or tissue"/>
</dbReference>
<dbReference type="Pfam" id="PF00654">
    <property type="entry name" value="Voltage_CLC"/>
    <property type="match status" value="1"/>
</dbReference>
<dbReference type="GO" id="GO:0034707">
    <property type="term" value="C:chloride channel complex"/>
    <property type="evidence" value="ECO:0007669"/>
    <property type="project" value="UniProtKB-KW"/>
</dbReference>
<dbReference type="InterPro" id="IPR046342">
    <property type="entry name" value="CBS_dom_sf"/>
</dbReference>
<evidence type="ECO:0000313" key="15">
    <source>
        <dbReference type="Ensembl" id="ENSGACP00000013706.2"/>
    </source>
</evidence>
<accession>G3P7Y2</accession>
<dbReference type="STRING" id="69293.ENSGACP00000013706"/>
<dbReference type="GO" id="GO:0005247">
    <property type="term" value="F:voltage-gated chloride channel activity"/>
    <property type="evidence" value="ECO:0007669"/>
    <property type="project" value="TreeGrafter"/>
</dbReference>
<feature type="transmembrane region" description="Helical" evidence="14">
    <location>
        <begin position="148"/>
        <end position="172"/>
    </location>
</feature>
<feature type="compositionally biased region" description="Pro residues" evidence="13">
    <location>
        <begin position="856"/>
        <end position="871"/>
    </location>
</feature>
<evidence type="ECO:0000256" key="9">
    <source>
        <dbReference type="ARBA" id="ARBA00023136"/>
    </source>
</evidence>
<feature type="compositionally biased region" description="Basic residues" evidence="13">
    <location>
        <begin position="56"/>
        <end position="66"/>
    </location>
</feature>
<keyword evidence="11" id="KW-0868">Chloride</keyword>
<reference evidence="15" key="3">
    <citation type="submission" date="2025-09" db="UniProtKB">
        <authorList>
            <consortium name="Ensembl"/>
        </authorList>
    </citation>
    <scope>IDENTIFICATION</scope>
</reference>
<feature type="region of interest" description="Disordered" evidence="13">
    <location>
        <begin position="772"/>
        <end position="891"/>
    </location>
</feature>
<dbReference type="CDD" id="cd03683">
    <property type="entry name" value="ClC_1_like"/>
    <property type="match status" value="1"/>
</dbReference>
<feature type="transmembrane region" description="Helical" evidence="14">
    <location>
        <begin position="265"/>
        <end position="289"/>
    </location>
</feature>
<dbReference type="Ensembl" id="ENSGACT00000013731.2">
    <property type="protein sequence ID" value="ENSGACP00000013706.2"/>
    <property type="gene ID" value="ENSGACG00000010357.2"/>
</dbReference>
<evidence type="ECO:0000313" key="16">
    <source>
        <dbReference type="Proteomes" id="UP000007635"/>
    </source>
</evidence>
<proteinExistence type="predicted"/>
<protein>
    <submittedName>
        <fullName evidence="15">Chloride voltage-gated channel 1</fullName>
    </submittedName>
</protein>
<feature type="transmembrane region" description="Helical" evidence="14">
    <location>
        <begin position="483"/>
        <end position="507"/>
    </location>
</feature>
<feature type="compositionally biased region" description="Low complexity" evidence="13">
    <location>
        <begin position="819"/>
        <end position="832"/>
    </location>
</feature>
<evidence type="ECO:0000256" key="4">
    <source>
        <dbReference type="ARBA" id="ARBA00022737"/>
    </source>
</evidence>
<keyword evidence="2" id="KW-0813">Transport</keyword>